<feature type="compositionally biased region" description="Basic and acidic residues" evidence="1">
    <location>
        <begin position="91"/>
        <end position="100"/>
    </location>
</feature>
<dbReference type="AlphaFoldDB" id="A0A066XYF7"/>
<feature type="compositionally biased region" description="Low complexity" evidence="1">
    <location>
        <begin position="1"/>
        <end position="12"/>
    </location>
</feature>
<dbReference type="Proteomes" id="UP000027238">
    <property type="component" value="Unassembled WGS sequence"/>
</dbReference>
<feature type="compositionally biased region" description="Polar residues" evidence="1">
    <location>
        <begin position="101"/>
        <end position="111"/>
    </location>
</feature>
<name>A0A066XYF7_COLSU</name>
<evidence type="ECO:0000313" key="3">
    <source>
        <dbReference type="EMBL" id="KDN71010.1"/>
    </source>
</evidence>
<dbReference type="HOGENOM" id="CLU_030267_0_0_1"/>
<comment type="caution">
    <text evidence="3">The sequence shown here is derived from an EMBL/GenBank/DDBJ whole genome shotgun (WGS) entry which is preliminary data.</text>
</comment>
<evidence type="ECO:0000256" key="2">
    <source>
        <dbReference type="SAM" id="Phobius"/>
    </source>
</evidence>
<evidence type="ECO:0000256" key="1">
    <source>
        <dbReference type="SAM" id="MobiDB-lite"/>
    </source>
</evidence>
<dbReference type="STRING" id="1173701.A0A066XYF7"/>
<dbReference type="Pfam" id="PF15159">
    <property type="entry name" value="PIG-Y"/>
    <property type="match status" value="1"/>
</dbReference>
<evidence type="ECO:0000313" key="4">
    <source>
        <dbReference type="Proteomes" id="UP000027238"/>
    </source>
</evidence>
<keyword evidence="2" id="KW-0472">Membrane</keyword>
<proteinExistence type="predicted"/>
<dbReference type="InterPro" id="IPR029164">
    <property type="entry name" value="PIG-Y"/>
</dbReference>
<protein>
    <submittedName>
        <fullName evidence="3">Uncharacterized protein</fullName>
    </submittedName>
</protein>
<dbReference type="PANTHER" id="PTHR39400">
    <property type="entry name" value="YALI0E29227P"/>
    <property type="match status" value="1"/>
</dbReference>
<gene>
    <name evidence="3" type="ORF">CSUB01_02946</name>
</gene>
<dbReference type="eggNOG" id="ENOG502S4R7">
    <property type="taxonomic scope" value="Eukaryota"/>
</dbReference>
<keyword evidence="2" id="KW-0812">Transmembrane</keyword>
<dbReference type="PANTHER" id="PTHR39400:SF1">
    <property type="entry name" value="PIG-P DOMAIN-CONTAINING PROTEIN"/>
    <property type="match status" value="1"/>
</dbReference>
<keyword evidence="4" id="KW-1185">Reference proteome</keyword>
<organism evidence="3 4">
    <name type="scientific">Colletotrichum sublineola</name>
    <name type="common">Sorghum anthracnose fungus</name>
    <dbReference type="NCBI Taxonomy" id="1173701"/>
    <lineage>
        <taxon>Eukaryota</taxon>
        <taxon>Fungi</taxon>
        <taxon>Dikarya</taxon>
        <taxon>Ascomycota</taxon>
        <taxon>Pezizomycotina</taxon>
        <taxon>Sordariomycetes</taxon>
        <taxon>Hypocreomycetidae</taxon>
        <taxon>Glomerellales</taxon>
        <taxon>Glomerellaceae</taxon>
        <taxon>Colletotrichum</taxon>
        <taxon>Colletotrichum graminicola species complex</taxon>
    </lineage>
</organism>
<feature type="transmembrane region" description="Helical" evidence="2">
    <location>
        <begin position="345"/>
        <end position="369"/>
    </location>
</feature>
<feature type="compositionally biased region" description="Low complexity" evidence="1">
    <location>
        <begin position="75"/>
        <end position="88"/>
    </location>
</feature>
<sequence length="382" mass="42609">MDRTTTATGSDDAATESLVDMTNTASPKSFSEHKHHVPKSHRHPAPPSIPHRRTSSGANFFSKLPFMRSLSDGKQQQQQQQQQQQYYQNRQHQDADEDASRSSPTSMSTLTQQQQQKPRRRKGSLRKVALLGRGAQRERREAKQLTIDTSHSISREMDGAASRSNANFEHDPLGLNISDLTPRPSMEGYASRSSIAESSVPPSTSPPRSNEMEPGITSPTISYTSTTDEDDILHIPNHIPSPLRPDLSLSSGSGSYFKNRTRGRSILQAKSPLSYSGLSTTPLPPNDAEWDYSETEWWGWVVLIVTWIVFVVGMGSVLGIWSWAWDVGTTPYAPPELEDDPTLPIVGYYPALMILTCIMAWVWVIVAWVGMKYFRHAKISGE</sequence>
<feature type="compositionally biased region" description="Polar residues" evidence="1">
    <location>
        <begin position="20"/>
        <end position="29"/>
    </location>
</feature>
<feature type="compositionally biased region" description="Low complexity" evidence="1">
    <location>
        <begin position="198"/>
        <end position="209"/>
    </location>
</feature>
<feature type="transmembrane region" description="Helical" evidence="2">
    <location>
        <begin position="297"/>
        <end position="325"/>
    </location>
</feature>
<feature type="compositionally biased region" description="Basic residues" evidence="1">
    <location>
        <begin position="33"/>
        <end position="54"/>
    </location>
</feature>
<accession>A0A066XYF7</accession>
<dbReference type="OrthoDB" id="2157498at2759"/>
<reference evidence="4" key="1">
    <citation type="journal article" date="2014" name="Genome Announc.">
        <title>Draft genome sequence of Colletotrichum sublineola, a destructive pathogen of cultivated sorghum.</title>
        <authorList>
            <person name="Baroncelli R."/>
            <person name="Sanz-Martin J.M."/>
            <person name="Rech G.E."/>
            <person name="Sukno S.A."/>
            <person name="Thon M.R."/>
        </authorList>
    </citation>
    <scope>NUCLEOTIDE SEQUENCE [LARGE SCALE GENOMIC DNA]</scope>
    <source>
        <strain evidence="4">TX430BB</strain>
    </source>
</reference>
<feature type="region of interest" description="Disordered" evidence="1">
    <location>
        <begin position="1"/>
        <end position="224"/>
    </location>
</feature>
<keyword evidence="2" id="KW-1133">Transmembrane helix</keyword>
<dbReference type="OMA" id="AHEDWDY"/>
<dbReference type="EMBL" id="JMSE01000267">
    <property type="protein sequence ID" value="KDN71010.1"/>
    <property type="molecule type" value="Genomic_DNA"/>
</dbReference>